<dbReference type="Proteomes" id="UP000095713">
    <property type="component" value="Unassembled WGS sequence"/>
</dbReference>
<dbReference type="AlphaFoldDB" id="A0A1E5TES4"/>
<gene>
    <name evidence="1" type="ORF">A8C32_10145</name>
</gene>
<dbReference type="OrthoDB" id="693120at2"/>
<dbReference type="InterPro" id="IPR024214">
    <property type="entry name" value="DUF3843"/>
</dbReference>
<dbReference type="EMBL" id="MDJD01000006">
    <property type="protein sequence ID" value="OEK09861.1"/>
    <property type="molecule type" value="Genomic_DNA"/>
</dbReference>
<proteinExistence type="predicted"/>
<evidence type="ECO:0000313" key="1">
    <source>
        <dbReference type="EMBL" id="OEK09861.1"/>
    </source>
</evidence>
<evidence type="ECO:0000313" key="2">
    <source>
        <dbReference type="Proteomes" id="UP000095713"/>
    </source>
</evidence>
<accession>A0A1E5TES4</accession>
<reference evidence="1 2" key="1">
    <citation type="submission" date="2016-05" db="EMBL/GenBank/DDBJ databases">
        <title>Draft Genome Sequence of Algibacter sp. Strain SK-16 Isolated from the Surface Water of Aburatsubo Inlet.</title>
        <authorList>
            <person name="Wong S.-K."/>
            <person name="Yoshizawa S."/>
            <person name="Nakajima Y."/>
            <person name="Ogura Y."/>
            <person name="Tetsuya H."/>
            <person name="Hamasaki K."/>
        </authorList>
    </citation>
    <scope>NUCLEOTIDE SEQUENCE [LARGE SCALE GENOMIC DNA]</scope>
    <source>
        <strain evidence="1 2">SK-16</strain>
    </source>
</reference>
<evidence type="ECO:0008006" key="3">
    <source>
        <dbReference type="Google" id="ProtNLM"/>
    </source>
</evidence>
<comment type="caution">
    <text evidence="1">The sequence shown here is derived from an EMBL/GenBank/DDBJ whole genome shotgun (WGS) entry which is preliminary data.</text>
</comment>
<dbReference type="Pfam" id="PF12954">
    <property type="entry name" value="DUF3843"/>
    <property type="match status" value="1"/>
</dbReference>
<keyword evidence="2" id="KW-1185">Reference proteome</keyword>
<name>A0A1E5TES4_9FLAO</name>
<sequence length="544" mass="64890">MKNKIYIKHWLALKPKDYSSNTDFYYLKVANKINANLNPSLNLTLSQFIEKDDILLLSCFITCYFEDIISQTNIWSTYKLAYKNLYNKKLPFYNIDDRYVDDEINFEDVAFLTWYFLNTIQQDKFINPLNDFILIIARFAMQILEEEYEYAPENKNLKTLFTFKNNDDDFYKSRKFIQLVFFESYLFFTDIKQQLDYEILDLLEEHRQENEASPGLLMSYIREYTEDYTFNKRSSLLALKAKDWTAQLLGSSHPLYKNITNITDKIFGLFLYKSQNENFVNLEYIASGMRFEMTKKSFDHYEELKKDEIVYIGLVKWKNEWWFSGNFTVSDFDADVILDQKNSADARSKVNSLNNPLEIQEILNVQEKAFLKYNNNTPIAFIKSNEVEKFTSNFMDYYNDSLKLSIKKQKEAKQNTKDDGYFGTENTFKDFNSEEQEAIVFFNPKNGIEIYFDIINAFPDKNNPFYTEESEGDIMHLLISPEYSTEFVYYFINTYKDQLSFFEREPYKSYLEDIDFLLKFWKKDSYFTKSSLIITGKKNKLSIS</sequence>
<organism evidence="1 2">
    <name type="scientific">Flavivirga aquatica</name>
    <dbReference type="NCBI Taxonomy" id="1849968"/>
    <lineage>
        <taxon>Bacteria</taxon>
        <taxon>Pseudomonadati</taxon>
        <taxon>Bacteroidota</taxon>
        <taxon>Flavobacteriia</taxon>
        <taxon>Flavobacteriales</taxon>
        <taxon>Flavobacteriaceae</taxon>
        <taxon>Flavivirga</taxon>
    </lineage>
</organism>
<dbReference type="RefSeq" id="WP_069828521.1">
    <property type="nucleotide sequence ID" value="NZ_MDJD01000006.1"/>
</dbReference>
<dbReference type="STRING" id="1849968.A8C32_10145"/>
<protein>
    <recommendedName>
        <fullName evidence="3">DUF3843 family protein</fullName>
    </recommendedName>
</protein>